<reference evidence="2" key="1">
    <citation type="submission" date="2018-02" db="EMBL/GenBank/DDBJ databases">
        <title>Genome sequencing of Solimonas sp. HR-BB.</title>
        <authorList>
            <person name="Lee Y."/>
            <person name="Jeon C.O."/>
        </authorList>
    </citation>
    <scope>NUCLEOTIDE SEQUENCE [LARGE SCALE GENOMIC DNA]</scope>
    <source>
        <strain evidence="2">HR-U</strain>
    </source>
</reference>
<organism evidence="1 2">
    <name type="scientific">Siphonobacter curvatus</name>
    <dbReference type="NCBI Taxonomy" id="2094562"/>
    <lineage>
        <taxon>Bacteria</taxon>
        <taxon>Pseudomonadati</taxon>
        <taxon>Bacteroidota</taxon>
        <taxon>Cytophagia</taxon>
        <taxon>Cytophagales</taxon>
        <taxon>Cytophagaceae</taxon>
        <taxon>Siphonobacter</taxon>
    </lineage>
</organism>
<dbReference type="AlphaFoldDB" id="A0A2S7IH82"/>
<dbReference type="Proteomes" id="UP000239590">
    <property type="component" value="Unassembled WGS sequence"/>
</dbReference>
<name>A0A2S7IH82_9BACT</name>
<sequence length="107" mass="12057">MNLPKVVADLVETQNSFDSVAYTHCFSETAVVFDEGKTHHGKKEIEQWIADSNERYRATMKPISFEENETESFLKAETSGNFPGSPIVLTYHFVITNDLIQSLKVTG</sequence>
<proteinExistence type="predicted"/>
<evidence type="ECO:0000313" key="2">
    <source>
        <dbReference type="Proteomes" id="UP000239590"/>
    </source>
</evidence>
<dbReference type="Gene3D" id="3.10.450.50">
    <property type="match status" value="1"/>
</dbReference>
<accession>A0A2S7IH82</accession>
<keyword evidence="2" id="KW-1185">Reference proteome</keyword>
<dbReference type="InterPro" id="IPR032710">
    <property type="entry name" value="NTF2-like_dom_sf"/>
</dbReference>
<comment type="caution">
    <text evidence="1">The sequence shown here is derived from an EMBL/GenBank/DDBJ whole genome shotgun (WGS) entry which is preliminary data.</text>
</comment>
<evidence type="ECO:0008006" key="3">
    <source>
        <dbReference type="Google" id="ProtNLM"/>
    </source>
</evidence>
<dbReference type="RefSeq" id="WP_104715246.1">
    <property type="nucleotide sequence ID" value="NZ_PTRA01000005.1"/>
</dbReference>
<gene>
    <name evidence="1" type="ORF">C5O19_20430</name>
</gene>
<evidence type="ECO:0000313" key="1">
    <source>
        <dbReference type="EMBL" id="PQA54919.1"/>
    </source>
</evidence>
<dbReference type="SUPFAM" id="SSF54427">
    <property type="entry name" value="NTF2-like"/>
    <property type="match status" value="1"/>
</dbReference>
<protein>
    <recommendedName>
        <fullName evidence="3">Nuclear transport factor 2 family protein</fullName>
    </recommendedName>
</protein>
<dbReference type="EMBL" id="PTRA01000005">
    <property type="protein sequence ID" value="PQA54919.1"/>
    <property type="molecule type" value="Genomic_DNA"/>
</dbReference>
<dbReference type="OrthoDB" id="8684708at2"/>